<dbReference type="SMART" id="SM00409">
    <property type="entry name" value="IG"/>
    <property type="match status" value="1"/>
</dbReference>
<feature type="domain" description="Ig-like" evidence="1">
    <location>
        <begin position="31"/>
        <end position="128"/>
    </location>
</feature>
<organism evidence="2 3">
    <name type="scientific">Cichlidogyrus casuarinus</name>
    <dbReference type="NCBI Taxonomy" id="1844966"/>
    <lineage>
        <taxon>Eukaryota</taxon>
        <taxon>Metazoa</taxon>
        <taxon>Spiralia</taxon>
        <taxon>Lophotrochozoa</taxon>
        <taxon>Platyhelminthes</taxon>
        <taxon>Monogenea</taxon>
        <taxon>Monopisthocotylea</taxon>
        <taxon>Dactylogyridea</taxon>
        <taxon>Ancyrocephalidae</taxon>
        <taxon>Cichlidogyrus</taxon>
    </lineage>
</organism>
<dbReference type="InterPro" id="IPR013783">
    <property type="entry name" value="Ig-like_fold"/>
</dbReference>
<gene>
    <name evidence="2" type="ORF">Ciccas_001767</name>
</gene>
<dbReference type="SUPFAM" id="SSF48726">
    <property type="entry name" value="Immunoglobulin"/>
    <property type="match status" value="1"/>
</dbReference>
<dbReference type="Gene3D" id="2.60.40.10">
    <property type="entry name" value="Immunoglobulins"/>
    <property type="match status" value="1"/>
</dbReference>
<sequence length="403" mass="45645">MEKMTQFRKTILEATGASYFLCFTGTYNKSPASTFSGRVDLNILLSRRNQSVRPDETVTVSCLAHRGGSLTWVLPDGRKLEARETVADLPSDEQQEKLFVTLTKQASVQNATLHIQKVDMQDTGVYHCSYEPPEGSFKDAGSRPAGFVWQKLHWLLQRGEETRPLDEILAPALYSVQDREEANGQRWSKLSLLNVPEVNGVLQCALVAMDNSSSYSFASTDLFLTPSLSLIPSCISFFHRRIIKQDRVCKQCQGGGHFLRRLSSLRYRPPRKIIVAVTSDASIGDQSRAIWPRNGTNSDATKEESLQLVVQRNSQYKLPDEGRFICRYPPHKSAHFYRGLVKPVASLKEQQDGNSLEVNIRVKDIYVRIQVLEAYKTNQREAIAETAEYLKGRRSDNKIWIKL</sequence>
<protein>
    <recommendedName>
        <fullName evidence="1">Ig-like domain-containing protein</fullName>
    </recommendedName>
</protein>
<name>A0ABD2QJ51_9PLAT</name>
<evidence type="ECO:0000259" key="1">
    <source>
        <dbReference type="PROSITE" id="PS50835"/>
    </source>
</evidence>
<dbReference type="InterPro" id="IPR007110">
    <property type="entry name" value="Ig-like_dom"/>
</dbReference>
<keyword evidence="3" id="KW-1185">Reference proteome</keyword>
<dbReference type="AlphaFoldDB" id="A0ABD2QJ51"/>
<dbReference type="PROSITE" id="PS50835">
    <property type="entry name" value="IG_LIKE"/>
    <property type="match status" value="1"/>
</dbReference>
<proteinExistence type="predicted"/>
<evidence type="ECO:0000313" key="3">
    <source>
        <dbReference type="Proteomes" id="UP001626550"/>
    </source>
</evidence>
<reference evidence="2 3" key="1">
    <citation type="submission" date="2024-11" db="EMBL/GenBank/DDBJ databases">
        <title>Adaptive evolution of stress response genes in parasites aligns with host niche diversity.</title>
        <authorList>
            <person name="Hahn C."/>
            <person name="Resl P."/>
        </authorList>
    </citation>
    <scope>NUCLEOTIDE SEQUENCE [LARGE SCALE GENOMIC DNA]</scope>
    <source>
        <strain evidence="2">EGGRZ-B1_66</strain>
        <tissue evidence="2">Body</tissue>
    </source>
</reference>
<accession>A0ABD2QJ51</accession>
<dbReference type="InterPro" id="IPR003599">
    <property type="entry name" value="Ig_sub"/>
</dbReference>
<dbReference type="InterPro" id="IPR013106">
    <property type="entry name" value="Ig_V-set"/>
</dbReference>
<comment type="caution">
    <text evidence="2">The sequence shown here is derived from an EMBL/GenBank/DDBJ whole genome shotgun (WGS) entry which is preliminary data.</text>
</comment>
<evidence type="ECO:0000313" key="2">
    <source>
        <dbReference type="EMBL" id="KAL3319561.1"/>
    </source>
</evidence>
<dbReference type="Pfam" id="PF07686">
    <property type="entry name" value="V-set"/>
    <property type="match status" value="1"/>
</dbReference>
<dbReference type="EMBL" id="JBJKFK010000125">
    <property type="protein sequence ID" value="KAL3319561.1"/>
    <property type="molecule type" value="Genomic_DNA"/>
</dbReference>
<dbReference type="Proteomes" id="UP001626550">
    <property type="component" value="Unassembled WGS sequence"/>
</dbReference>
<dbReference type="InterPro" id="IPR036179">
    <property type="entry name" value="Ig-like_dom_sf"/>
</dbReference>